<comment type="caution">
    <text evidence="1">The sequence shown here is derived from an EMBL/GenBank/DDBJ whole genome shotgun (WGS) entry which is preliminary data.</text>
</comment>
<dbReference type="HOGENOM" id="CLU_081631_2_2_1"/>
<dbReference type="STRING" id="452589.G9NS00"/>
<dbReference type="AlphaFoldDB" id="G9NS00"/>
<evidence type="ECO:0000313" key="1">
    <source>
        <dbReference type="EMBL" id="EHK46780.1"/>
    </source>
</evidence>
<sequence length="214" mass="23652">MASQIMEIIIFDVQPIITINPDSLLTNSVLNDALSTLKQQNGVRAVHWGQTIESQNKVYLLIDWIATQHCVKFKQSTGFAAFQMNLDLIILGAPRMLYAPIAPQMYPQIFNNVLTEIAIFSSYNLSFIDTFDRFSSVINRSQGCTGVAKGIATNEVPGDVGEGGSEKLYVAIIGWLDLATHRTAMESVTFKENVPPVEACVQVITVYHIKLVTV</sequence>
<dbReference type="EMBL" id="ABDG02000022">
    <property type="protein sequence ID" value="EHK46780.1"/>
    <property type="molecule type" value="Genomic_DNA"/>
</dbReference>
<dbReference type="Gene3D" id="3.30.70.100">
    <property type="match status" value="1"/>
</dbReference>
<protein>
    <submittedName>
        <fullName evidence="1">Uncharacterized protein</fullName>
    </submittedName>
</protein>
<evidence type="ECO:0000313" key="2">
    <source>
        <dbReference type="Proteomes" id="UP000005426"/>
    </source>
</evidence>
<organism evidence="1 2">
    <name type="scientific">Hypocrea atroviridis (strain ATCC 20476 / IMI 206040)</name>
    <name type="common">Trichoderma atroviride</name>
    <dbReference type="NCBI Taxonomy" id="452589"/>
    <lineage>
        <taxon>Eukaryota</taxon>
        <taxon>Fungi</taxon>
        <taxon>Dikarya</taxon>
        <taxon>Ascomycota</taxon>
        <taxon>Pezizomycotina</taxon>
        <taxon>Sordariomycetes</taxon>
        <taxon>Hypocreomycetidae</taxon>
        <taxon>Hypocreales</taxon>
        <taxon>Hypocreaceae</taxon>
        <taxon>Trichoderma</taxon>
    </lineage>
</organism>
<dbReference type="KEGG" id="tatv:25786319"/>
<dbReference type="OrthoDB" id="3830579at2759"/>
<gene>
    <name evidence="1" type="ORF">TRIATDRAFT_90118</name>
</gene>
<dbReference type="OMA" id="TEFSYVT"/>
<dbReference type="eggNOG" id="ENOG502SUTN">
    <property type="taxonomic scope" value="Eukaryota"/>
</dbReference>
<accession>G9NS00</accession>
<dbReference type="GeneID" id="25786319"/>
<proteinExistence type="predicted"/>
<reference evidence="1 2" key="1">
    <citation type="journal article" date="2011" name="Genome Biol.">
        <title>Comparative genome sequence analysis underscores mycoparasitism as the ancestral life style of Trichoderma.</title>
        <authorList>
            <person name="Kubicek C.P."/>
            <person name="Herrera-Estrella A."/>
            <person name="Seidl-Seiboth V."/>
            <person name="Martinez D.A."/>
            <person name="Druzhinina I.S."/>
            <person name="Thon M."/>
            <person name="Zeilinger S."/>
            <person name="Casas-Flores S."/>
            <person name="Horwitz B.A."/>
            <person name="Mukherjee P.K."/>
            <person name="Mukherjee M."/>
            <person name="Kredics L."/>
            <person name="Alcaraz L.D."/>
            <person name="Aerts A."/>
            <person name="Antal Z."/>
            <person name="Atanasova L."/>
            <person name="Cervantes-Badillo M.G."/>
            <person name="Challacombe J."/>
            <person name="Chertkov O."/>
            <person name="McCluskey K."/>
            <person name="Coulpier F."/>
            <person name="Deshpande N."/>
            <person name="von Doehren H."/>
            <person name="Ebbole D.J."/>
            <person name="Esquivel-Naranjo E.U."/>
            <person name="Fekete E."/>
            <person name="Flipphi M."/>
            <person name="Glaser F."/>
            <person name="Gomez-Rodriguez E.Y."/>
            <person name="Gruber S."/>
            <person name="Han C."/>
            <person name="Henrissat B."/>
            <person name="Hermosa R."/>
            <person name="Hernandez-Onate M."/>
            <person name="Karaffa L."/>
            <person name="Kosti I."/>
            <person name="Le Crom S."/>
            <person name="Lindquist E."/>
            <person name="Lucas S."/>
            <person name="Luebeck M."/>
            <person name="Luebeck P.S."/>
            <person name="Margeot A."/>
            <person name="Metz B."/>
            <person name="Misra M."/>
            <person name="Nevalainen H."/>
            <person name="Omann M."/>
            <person name="Packer N."/>
            <person name="Perrone G."/>
            <person name="Uresti-Rivera E.E."/>
            <person name="Salamov A."/>
            <person name="Schmoll M."/>
            <person name="Seiboth B."/>
            <person name="Shapiro H."/>
            <person name="Sukno S."/>
            <person name="Tamayo-Ramos J.A."/>
            <person name="Tisch D."/>
            <person name="Wiest A."/>
            <person name="Wilkinson H.H."/>
            <person name="Zhang M."/>
            <person name="Coutinho P.M."/>
            <person name="Kenerley C.M."/>
            <person name="Monte E."/>
            <person name="Baker S.E."/>
            <person name="Grigoriev I.V."/>
        </authorList>
    </citation>
    <scope>NUCLEOTIDE SEQUENCE [LARGE SCALE GENOMIC DNA]</scope>
    <source>
        <strain evidence="2">ATCC 20476 / IMI 206040</strain>
    </source>
</reference>
<name>G9NS00_HYPAI</name>
<dbReference type="Proteomes" id="UP000005426">
    <property type="component" value="Unassembled WGS sequence"/>
</dbReference>
<keyword evidence="2" id="KW-1185">Reference proteome</keyword>